<evidence type="ECO:0000313" key="1">
    <source>
        <dbReference type="EMBL" id="GMR34492.1"/>
    </source>
</evidence>
<keyword evidence="2" id="KW-1185">Reference proteome</keyword>
<feature type="non-terminal residue" evidence="1">
    <location>
        <position position="1"/>
    </location>
</feature>
<name>A0AAN4Z4R3_9BILA</name>
<dbReference type="AlphaFoldDB" id="A0AAN4Z4R3"/>
<gene>
    <name evidence="1" type="ORF">PMAYCL1PPCAC_04687</name>
</gene>
<evidence type="ECO:0000313" key="2">
    <source>
        <dbReference type="Proteomes" id="UP001328107"/>
    </source>
</evidence>
<dbReference type="Proteomes" id="UP001328107">
    <property type="component" value="Unassembled WGS sequence"/>
</dbReference>
<accession>A0AAN4Z4R3</accession>
<comment type="caution">
    <text evidence="1">The sequence shown here is derived from an EMBL/GenBank/DDBJ whole genome shotgun (WGS) entry which is preliminary data.</text>
</comment>
<protein>
    <submittedName>
        <fullName evidence="1">Uncharacterized protein</fullName>
    </submittedName>
</protein>
<reference evidence="2" key="1">
    <citation type="submission" date="2022-10" db="EMBL/GenBank/DDBJ databases">
        <title>Genome assembly of Pristionchus species.</title>
        <authorList>
            <person name="Yoshida K."/>
            <person name="Sommer R.J."/>
        </authorList>
    </citation>
    <scope>NUCLEOTIDE SEQUENCE [LARGE SCALE GENOMIC DNA]</scope>
    <source>
        <strain evidence="2">RS5460</strain>
    </source>
</reference>
<sequence length="101" mass="11615">LLDGPFQRRGIPFSVVMLSYGSIKSSTWPTMHSALCSTRETWTWSVRRCMSHVERLQLRRATGWRLLNPQKSGTIWAILGACKQSTSRRKRTLQWMCSLSG</sequence>
<dbReference type="EMBL" id="BTRK01000002">
    <property type="protein sequence ID" value="GMR34492.1"/>
    <property type="molecule type" value="Genomic_DNA"/>
</dbReference>
<feature type="non-terminal residue" evidence="1">
    <location>
        <position position="101"/>
    </location>
</feature>
<organism evidence="1 2">
    <name type="scientific">Pristionchus mayeri</name>
    <dbReference type="NCBI Taxonomy" id="1317129"/>
    <lineage>
        <taxon>Eukaryota</taxon>
        <taxon>Metazoa</taxon>
        <taxon>Ecdysozoa</taxon>
        <taxon>Nematoda</taxon>
        <taxon>Chromadorea</taxon>
        <taxon>Rhabditida</taxon>
        <taxon>Rhabditina</taxon>
        <taxon>Diplogasteromorpha</taxon>
        <taxon>Diplogasteroidea</taxon>
        <taxon>Neodiplogasteridae</taxon>
        <taxon>Pristionchus</taxon>
    </lineage>
</organism>
<proteinExistence type="predicted"/>